<proteinExistence type="predicted"/>
<evidence type="ECO:0000313" key="2">
    <source>
        <dbReference type="EMBL" id="NYG33655.1"/>
    </source>
</evidence>
<accession>A0A7Y9QY45</accession>
<dbReference type="GO" id="GO:0016788">
    <property type="term" value="F:hydrolase activity, acting on ester bonds"/>
    <property type="evidence" value="ECO:0007669"/>
    <property type="project" value="InterPro"/>
</dbReference>
<dbReference type="AlphaFoldDB" id="A0A7Y9QY45"/>
<evidence type="ECO:0000313" key="3">
    <source>
        <dbReference type="Proteomes" id="UP000518288"/>
    </source>
</evidence>
<comment type="caution">
    <text evidence="2">The sequence shown here is derived from an EMBL/GenBank/DDBJ whole genome shotgun (WGS) entry which is preliminary data.</text>
</comment>
<keyword evidence="1" id="KW-0732">Signal</keyword>
<dbReference type="EMBL" id="JACCFH010000001">
    <property type="protein sequence ID" value="NYG33655.1"/>
    <property type="molecule type" value="Genomic_DNA"/>
</dbReference>
<dbReference type="InterPro" id="IPR036514">
    <property type="entry name" value="SGNH_hydro_sf"/>
</dbReference>
<organism evidence="2 3">
    <name type="scientific">Sphaerotilus montanus</name>
    <dbReference type="NCBI Taxonomy" id="522889"/>
    <lineage>
        <taxon>Bacteria</taxon>
        <taxon>Pseudomonadati</taxon>
        <taxon>Pseudomonadota</taxon>
        <taxon>Betaproteobacteria</taxon>
        <taxon>Burkholderiales</taxon>
        <taxon>Sphaerotilaceae</taxon>
        <taxon>Sphaerotilus</taxon>
    </lineage>
</organism>
<sequence length="384" mass="38560">MAMIRHIQFGLSTVLLAVLAACGGGDDDPVVTKVPVTSLRVMGDSLADVGTYGFKFTIQGNDIYAERVAQSYGLGKGCNFFAFTGTTFAANPTAGCTNYAIGNSVINPASNGYAAADPRGLAVQLATATAAANFAAGDLLLVDGGANDASALVGAYLAAATDGGASYLALLGTVLTPAQVSAAAGGGAAGLATAGGLYMAALADKFAAMLQTGALDKGAQRIALLNVPGITSTPRFQRVLDDIALASGGGTAGATVRAQSEDLFRSWVVAFNTQLATKFSGNGKVAIVDVYTAINSEVANPAQYNLSNVTTPACPSTGTGTDGLPTYSFPTCTDVSLAAAPPAGVTGTDWYKTYAFSDGFHPSPLGHQLLAADITKALAAAGWL</sequence>
<dbReference type="Gene3D" id="3.40.50.1110">
    <property type="entry name" value="SGNH hydrolase"/>
    <property type="match status" value="1"/>
</dbReference>
<dbReference type="InterPro" id="IPR001087">
    <property type="entry name" value="GDSL"/>
</dbReference>
<feature type="signal peptide" evidence="1">
    <location>
        <begin position="1"/>
        <end position="20"/>
    </location>
</feature>
<dbReference type="SUPFAM" id="SSF52266">
    <property type="entry name" value="SGNH hydrolase"/>
    <property type="match status" value="1"/>
</dbReference>
<dbReference type="PROSITE" id="PS51257">
    <property type="entry name" value="PROKAR_LIPOPROTEIN"/>
    <property type="match status" value="1"/>
</dbReference>
<dbReference type="Proteomes" id="UP000518288">
    <property type="component" value="Unassembled WGS sequence"/>
</dbReference>
<feature type="chain" id="PRO_5030855918" evidence="1">
    <location>
        <begin position="21"/>
        <end position="384"/>
    </location>
</feature>
<dbReference type="RefSeq" id="WP_246332545.1">
    <property type="nucleotide sequence ID" value="NZ_JACCFH010000001.1"/>
</dbReference>
<keyword evidence="3" id="KW-1185">Reference proteome</keyword>
<protein>
    <submittedName>
        <fullName evidence="2">Phospholipase/lecithinase/hemolysin</fullName>
    </submittedName>
</protein>
<dbReference type="Pfam" id="PF00657">
    <property type="entry name" value="Lipase_GDSL"/>
    <property type="match status" value="1"/>
</dbReference>
<name>A0A7Y9QY45_9BURK</name>
<reference evidence="2 3" key="1">
    <citation type="submission" date="2020-07" db="EMBL/GenBank/DDBJ databases">
        <title>Genomic Encyclopedia of Archaeal and Bacterial Type Strains, Phase II (KMG-II): from individual species to whole genera.</title>
        <authorList>
            <person name="Goeker M."/>
        </authorList>
    </citation>
    <scope>NUCLEOTIDE SEQUENCE [LARGE SCALE GENOMIC DNA]</scope>
    <source>
        <strain evidence="2 3">DSM 21226</strain>
    </source>
</reference>
<evidence type="ECO:0000256" key="1">
    <source>
        <dbReference type="SAM" id="SignalP"/>
    </source>
</evidence>
<gene>
    <name evidence="2" type="ORF">BDD16_002641</name>
</gene>